<dbReference type="InterPro" id="IPR029058">
    <property type="entry name" value="AB_hydrolase_fold"/>
</dbReference>
<evidence type="ECO:0000259" key="2">
    <source>
        <dbReference type="Pfam" id="PF12697"/>
    </source>
</evidence>
<evidence type="ECO:0000313" key="3">
    <source>
        <dbReference type="EMBL" id="KAG1822626.1"/>
    </source>
</evidence>
<dbReference type="OrthoDB" id="446723at2759"/>
<feature type="domain" description="AB hydrolase-1" evidence="2">
    <location>
        <begin position="118"/>
        <end position="310"/>
    </location>
</feature>
<keyword evidence="1" id="KW-1133">Transmembrane helix</keyword>
<protein>
    <submittedName>
        <fullName evidence="3">Alpha beta-hydrolase</fullName>
    </submittedName>
</protein>
<dbReference type="InterPro" id="IPR000073">
    <property type="entry name" value="AB_hydrolase_1"/>
</dbReference>
<keyword evidence="4" id="KW-1185">Reference proteome</keyword>
<sequence length="365" mass="40374">MSIQPDNDGLFARLRRGFAVLGFLYLGAVILLAVPWFQSHILYMNALKLPWNAHFDAPERHGLAPGKTANIKIQTADNHTLGAWFILSDTIYHNLSFPPPPYAAELHISEAVAQRPTVLFFHGNAATRALSMRVRLYSGFTSRLNANVLAIDYRGFGDSPGTPTEDGLSLDARAAWDWLIAQGASPQDILIVGHSLGTAVASRLSVDLSEDGVKFKGTVLMSPFSSLYTLIDTYNIFGVFPVMLPINMIPRAAGNTSPICVQKLKVPILLLHAEDDWDISHTHSDALFDALLESYLPPVYSPPASQESWSTQQWNEYHAQLVTRRETRESLVTRTVIPDFGLMDQVGTLEGVQEVIRVTFFTPEA</sequence>
<dbReference type="Pfam" id="PF12697">
    <property type="entry name" value="Abhydrolase_6"/>
    <property type="match status" value="1"/>
</dbReference>
<dbReference type="PANTHER" id="PTHR12277:SF81">
    <property type="entry name" value="PROTEIN ABHD13"/>
    <property type="match status" value="1"/>
</dbReference>
<dbReference type="EMBL" id="JABBWG010000005">
    <property type="protein sequence ID" value="KAG1822626.1"/>
    <property type="molecule type" value="Genomic_DNA"/>
</dbReference>
<accession>A0A9P7EJ83</accession>
<organism evidence="3 4">
    <name type="scientific">Suillus subaureus</name>
    <dbReference type="NCBI Taxonomy" id="48587"/>
    <lineage>
        <taxon>Eukaryota</taxon>
        <taxon>Fungi</taxon>
        <taxon>Dikarya</taxon>
        <taxon>Basidiomycota</taxon>
        <taxon>Agaricomycotina</taxon>
        <taxon>Agaricomycetes</taxon>
        <taxon>Agaricomycetidae</taxon>
        <taxon>Boletales</taxon>
        <taxon>Suillineae</taxon>
        <taxon>Suillaceae</taxon>
        <taxon>Suillus</taxon>
    </lineage>
</organism>
<evidence type="ECO:0000313" key="4">
    <source>
        <dbReference type="Proteomes" id="UP000807769"/>
    </source>
</evidence>
<dbReference type="Gene3D" id="3.40.50.1820">
    <property type="entry name" value="alpha/beta hydrolase"/>
    <property type="match status" value="1"/>
</dbReference>
<gene>
    <name evidence="3" type="ORF">BJ212DRAFT_1329309</name>
</gene>
<evidence type="ECO:0000256" key="1">
    <source>
        <dbReference type="SAM" id="Phobius"/>
    </source>
</evidence>
<reference evidence="3" key="1">
    <citation type="journal article" date="2020" name="New Phytol.">
        <title>Comparative genomics reveals dynamic genome evolution in host specialist ectomycorrhizal fungi.</title>
        <authorList>
            <person name="Lofgren L.A."/>
            <person name="Nguyen N.H."/>
            <person name="Vilgalys R."/>
            <person name="Ruytinx J."/>
            <person name="Liao H.L."/>
            <person name="Branco S."/>
            <person name="Kuo A."/>
            <person name="LaButti K."/>
            <person name="Lipzen A."/>
            <person name="Andreopoulos W."/>
            <person name="Pangilinan J."/>
            <person name="Riley R."/>
            <person name="Hundley H."/>
            <person name="Na H."/>
            <person name="Barry K."/>
            <person name="Grigoriev I.V."/>
            <person name="Stajich J.E."/>
            <person name="Kennedy P.G."/>
        </authorList>
    </citation>
    <scope>NUCLEOTIDE SEQUENCE</scope>
    <source>
        <strain evidence="3">MN1</strain>
    </source>
</reference>
<dbReference type="AlphaFoldDB" id="A0A9P7EJ83"/>
<proteinExistence type="predicted"/>
<dbReference type="Proteomes" id="UP000807769">
    <property type="component" value="Unassembled WGS sequence"/>
</dbReference>
<dbReference type="SUPFAM" id="SSF53474">
    <property type="entry name" value="alpha/beta-Hydrolases"/>
    <property type="match status" value="1"/>
</dbReference>
<name>A0A9P7EJ83_9AGAM</name>
<keyword evidence="1" id="KW-0472">Membrane</keyword>
<keyword evidence="1" id="KW-0812">Transmembrane</keyword>
<feature type="transmembrane region" description="Helical" evidence="1">
    <location>
        <begin position="18"/>
        <end position="37"/>
    </location>
</feature>
<dbReference type="GeneID" id="64628709"/>
<comment type="caution">
    <text evidence="3">The sequence shown here is derived from an EMBL/GenBank/DDBJ whole genome shotgun (WGS) entry which is preliminary data.</text>
</comment>
<dbReference type="RefSeq" id="XP_041197032.1">
    <property type="nucleotide sequence ID" value="XM_041334692.1"/>
</dbReference>
<dbReference type="PANTHER" id="PTHR12277">
    <property type="entry name" value="ALPHA/BETA HYDROLASE DOMAIN-CONTAINING PROTEIN"/>
    <property type="match status" value="1"/>
</dbReference>